<name>A0A482T5N3_HALHI</name>
<dbReference type="Proteomes" id="UP000293535">
    <property type="component" value="Unassembled WGS sequence"/>
</dbReference>
<comment type="caution">
    <text evidence="1">The sequence shown here is derived from an EMBL/GenBank/DDBJ whole genome shotgun (WGS) entry which is preliminary data.</text>
</comment>
<accession>A0A482T5N3</accession>
<dbReference type="EMBL" id="RZIG01000004">
    <property type="protein sequence ID" value="RYJ07895.1"/>
    <property type="molecule type" value="Genomic_DNA"/>
</dbReference>
<reference evidence="1 2" key="1">
    <citation type="submission" date="2018-12" db="EMBL/GenBank/DDBJ databases">
        <title>Draft genome sequence of Haloarcula hispinica strain 18.1, an halophilic archaeon isolated from Chott El Jerid of Southern Tunisia.</title>
        <authorList>
            <person name="Najjari A."/>
            <person name="Ben Dhia O."/>
            <person name="Ferjani R."/>
            <person name="Mahjoubi M."/>
            <person name="Sghaier H."/>
            <person name="Elshahed M."/>
            <person name="Ouzari H.I."/>
            <person name="Cherid A."/>
            <person name="Youssef N."/>
        </authorList>
    </citation>
    <scope>NUCLEOTIDE SEQUENCE [LARGE SCALE GENOMIC DNA]</scope>
    <source>
        <strain evidence="1 2">18.1</strain>
    </source>
</reference>
<protein>
    <submittedName>
        <fullName evidence="1">Uncharacterized protein</fullName>
    </submittedName>
</protein>
<gene>
    <name evidence="1" type="ORF">ELS20_17635</name>
</gene>
<organism evidence="1 2">
    <name type="scientific">Haloarcula hispanica</name>
    <dbReference type="NCBI Taxonomy" id="51589"/>
    <lineage>
        <taxon>Archaea</taxon>
        <taxon>Methanobacteriati</taxon>
        <taxon>Methanobacteriota</taxon>
        <taxon>Stenosarchaea group</taxon>
        <taxon>Halobacteria</taxon>
        <taxon>Halobacteriales</taxon>
        <taxon>Haloarculaceae</taxon>
        <taxon>Haloarcula</taxon>
    </lineage>
</organism>
<dbReference type="RefSeq" id="WP_050038398.1">
    <property type="nucleotide sequence ID" value="NZ_CABITY010000004.1"/>
</dbReference>
<dbReference type="GeneID" id="25157742"/>
<proteinExistence type="predicted"/>
<dbReference type="AlphaFoldDB" id="A0A482T5N3"/>
<sequence>MANIRVKDWTKNKLRGIRAAESHSSYDSVVKTLLKDRKIAKYADDASDTVTGESVQSQDADIDKPFDDMTVLAELTGSHDDVLFLWCPNCGNELVHFTVERPLGCSVFEMECQRCLTHLDSWAIVAIELQYPIEQKMIEGQLQADLKACVIDYWDRTLQAAANDTLDTEAPADRLVWQFDQYHKQFSWDWPTDVPTVSFVPGVTYRNTVTDERIEVVEAVTENRNAMDAYTVRRYAADGDVVSDQLDSSAIVDRIVNRELVVAEQAVGTTKPTT</sequence>
<evidence type="ECO:0000313" key="2">
    <source>
        <dbReference type="Proteomes" id="UP000293535"/>
    </source>
</evidence>
<evidence type="ECO:0000313" key="1">
    <source>
        <dbReference type="EMBL" id="RYJ07895.1"/>
    </source>
</evidence>